<dbReference type="EMBL" id="BMAC01000205">
    <property type="protein sequence ID" value="GFP89957.1"/>
    <property type="molecule type" value="Genomic_DNA"/>
</dbReference>
<keyword evidence="1" id="KW-1133">Transmembrane helix</keyword>
<proteinExistence type="predicted"/>
<keyword evidence="1" id="KW-0812">Transmembrane</keyword>
<organism evidence="2 3">
    <name type="scientific">Phtheirospermum japonicum</name>
    <dbReference type="NCBI Taxonomy" id="374723"/>
    <lineage>
        <taxon>Eukaryota</taxon>
        <taxon>Viridiplantae</taxon>
        <taxon>Streptophyta</taxon>
        <taxon>Embryophyta</taxon>
        <taxon>Tracheophyta</taxon>
        <taxon>Spermatophyta</taxon>
        <taxon>Magnoliopsida</taxon>
        <taxon>eudicotyledons</taxon>
        <taxon>Gunneridae</taxon>
        <taxon>Pentapetalae</taxon>
        <taxon>asterids</taxon>
        <taxon>lamiids</taxon>
        <taxon>Lamiales</taxon>
        <taxon>Orobanchaceae</taxon>
        <taxon>Orobanchaceae incertae sedis</taxon>
        <taxon>Phtheirospermum</taxon>
    </lineage>
</organism>
<dbReference type="OrthoDB" id="1743935at2759"/>
<gene>
    <name evidence="2" type="ORF">PHJA_001139500</name>
</gene>
<evidence type="ECO:0000256" key="1">
    <source>
        <dbReference type="SAM" id="Phobius"/>
    </source>
</evidence>
<keyword evidence="3" id="KW-1185">Reference proteome</keyword>
<feature type="transmembrane region" description="Helical" evidence="1">
    <location>
        <begin position="13"/>
        <end position="33"/>
    </location>
</feature>
<keyword evidence="1" id="KW-0472">Membrane</keyword>
<evidence type="ECO:0000313" key="3">
    <source>
        <dbReference type="Proteomes" id="UP000653305"/>
    </source>
</evidence>
<comment type="caution">
    <text evidence="2">The sequence shown here is derived from an EMBL/GenBank/DDBJ whole genome shotgun (WGS) entry which is preliminary data.</text>
</comment>
<protein>
    <submittedName>
        <fullName evidence="2">Photosystem i p700 chlorophyll a apoprotein a2</fullName>
    </submittedName>
</protein>
<evidence type="ECO:0000313" key="2">
    <source>
        <dbReference type="EMBL" id="GFP89957.1"/>
    </source>
</evidence>
<sequence length="102" mass="11784">MILKVMMILIKNGFIRIFLLLTSIIGNHFLVDFRKSVSPRTKKGYYRNITCCPSTMPFDLILGHYSHYVDEPCEGILRFSGHWILTNVCVMGSDTTQFLHNN</sequence>
<name>A0A830BQJ6_9LAMI</name>
<accession>A0A830BQJ6</accession>
<reference evidence="2" key="1">
    <citation type="submission" date="2020-07" db="EMBL/GenBank/DDBJ databases">
        <title>Ethylene signaling mediates host invasion by parasitic plants.</title>
        <authorList>
            <person name="Yoshida S."/>
        </authorList>
    </citation>
    <scope>NUCLEOTIDE SEQUENCE</scope>
    <source>
        <strain evidence="2">Okayama</strain>
    </source>
</reference>
<dbReference type="AlphaFoldDB" id="A0A830BQJ6"/>
<dbReference type="Proteomes" id="UP000653305">
    <property type="component" value="Unassembled WGS sequence"/>
</dbReference>